<organism evidence="2 3">
    <name type="scientific">Apiotrichum porosum</name>
    <dbReference type="NCBI Taxonomy" id="105984"/>
    <lineage>
        <taxon>Eukaryota</taxon>
        <taxon>Fungi</taxon>
        <taxon>Dikarya</taxon>
        <taxon>Basidiomycota</taxon>
        <taxon>Agaricomycotina</taxon>
        <taxon>Tremellomycetes</taxon>
        <taxon>Trichosporonales</taxon>
        <taxon>Trichosporonaceae</taxon>
        <taxon>Apiotrichum</taxon>
    </lineage>
</organism>
<name>A0A427Y0U2_9TREE</name>
<keyword evidence="3" id="KW-1185">Reference proteome</keyword>
<dbReference type="GeneID" id="39590805"/>
<feature type="compositionally biased region" description="Polar residues" evidence="1">
    <location>
        <begin position="15"/>
        <end position="25"/>
    </location>
</feature>
<protein>
    <submittedName>
        <fullName evidence="2">Uncharacterized protein</fullName>
    </submittedName>
</protein>
<dbReference type="OrthoDB" id="10588074at2759"/>
<dbReference type="AlphaFoldDB" id="A0A427Y0U2"/>
<dbReference type="RefSeq" id="XP_028478186.1">
    <property type="nucleotide sequence ID" value="XM_028621734.1"/>
</dbReference>
<feature type="region of interest" description="Disordered" evidence="1">
    <location>
        <begin position="1"/>
        <end position="27"/>
    </location>
</feature>
<reference evidence="2 3" key="1">
    <citation type="submission" date="2018-11" db="EMBL/GenBank/DDBJ databases">
        <title>Genome sequence of Apiotrichum porosum DSM 27194.</title>
        <authorList>
            <person name="Aliyu H."/>
            <person name="Gorte O."/>
            <person name="Ochsenreither K."/>
        </authorList>
    </citation>
    <scope>NUCLEOTIDE SEQUENCE [LARGE SCALE GENOMIC DNA]</scope>
    <source>
        <strain evidence="2 3">DSM 27194</strain>
    </source>
</reference>
<dbReference type="Proteomes" id="UP000279236">
    <property type="component" value="Unassembled WGS sequence"/>
</dbReference>
<gene>
    <name evidence="2" type="ORF">EHS24_006262</name>
</gene>
<evidence type="ECO:0000313" key="3">
    <source>
        <dbReference type="Proteomes" id="UP000279236"/>
    </source>
</evidence>
<sequence length="198" mass="22251">MATDPGRRVGVASWPGSSADTQISKQAQAPPDVAALLPAADDSTDILALCWPSQELLERISTCEQQYHLAMRFWNLPQLRLPRYWSRRQLWDILEELTHILAELDSVKRSMDEAVKQISDIPLPTNVKLFALDASVRLPGSFPSERPLCDILLNEETAAVQPRVSVNKFLSTYYVALCELRDSVNAWKKTFQEIASAV</sequence>
<comment type="caution">
    <text evidence="2">The sequence shown here is derived from an EMBL/GenBank/DDBJ whole genome shotgun (WGS) entry which is preliminary data.</text>
</comment>
<proteinExistence type="predicted"/>
<accession>A0A427Y0U2</accession>
<dbReference type="EMBL" id="RSCE01000003">
    <property type="protein sequence ID" value="RSH84738.1"/>
    <property type="molecule type" value="Genomic_DNA"/>
</dbReference>
<evidence type="ECO:0000256" key="1">
    <source>
        <dbReference type="SAM" id="MobiDB-lite"/>
    </source>
</evidence>
<evidence type="ECO:0000313" key="2">
    <source>
        <dbReference type="EMBL" id="RSH84738.1"/>
    </source>
</evidence>